<dbReference type="Proteomes" id="UP000007953">
    <property type="component" value="Plasmid megaplasmid"/>
</dbReference>
<dbReference type="HOGENOM" id="CLU_3172417_0_0_4"/>
<accession>F6G993</accession>
<feature type="region of interest" description="Disordered" evidence="1">
    <location>
        <begin position="1"/>
        <end position="47"/>
    </location>
</feature>
<geneLocation type="plasmid" evidence="3"/>
<proteinExistence type="predicted"/>
<organism evidence="2 3">
    <name type="scientific">Ralstonia solanacearum (strain Po82)</name>
    <dbReference type="NCBI Taxonomy" id="1031711"/>
    <lineage>
        <taxon>Bacteria</taxon>
        <taxon>Pseudomonadati</taxon>
        <taxon>Pseudomonadota</taxon>
        <taxon>Betaproteobacteria</taxon>
        <taxon>Burkholderiales</taxon>
        <taxon>Burkholderiaceae</taxon>
        <taxon>Ralstonia</taxon>
        <taxon>Ralstonia solanacearum species complex</taxon>
    </lineage>
</organism>
<protein>
    <submittedName>
        <fullName evidence="2">Uncharacterized protein</fullName>
    </submittedName>
</protein>
<reference evidence="2 3" key="1">
    <citation type="journal article" date="2011" name="J. Bacteriol.">
        <title>Complete genome sequence of the plant pathogen Ralstonia solanacearum strain Po82.</title>
        <authorList>
            <person name="Xu J."/>
            <person name="Zheng H.J."/>
            <person name="Liu L."/>
            <person name="Pan Z.C."/>
            <person name="Prior P."/>
            <person name="Tang B."/>
            <person name="Xu J.S."/>
            <person name="Zhang H."/>
            <person name="Tian Q."/>
            <person name="Zhang L.Q."/>
            <person name="Feng J."/>
        </authorList>
    </citation>
    <scope>NUCLEOTIDE SEQUENCE [LARGE SCALE GENOMIC DNA]</scope>
    <source>
        <strain evidence="3">Po82</strain>
    </source>
</reference>
<sequence>MAVQEDDSGHAGKEGCEDRRDRPADESTGYVRAGAGVEARPRYAQTA</sequence>
<keyword evidence="2" id="KW-0614">Plasmid</keyword>
<feature type="compositionally biased region" description="Basic and acidic residues" evidence="1">
    <location>
        <begin position="7"/>
        <end position="25"/>
    </location>
</feature>
<name>F6G993_RALS8</name>
<dbReference type="PATRIC" id="fig|1031711.3.peg.4246"/>
<gene>
    <name evidence="2" type="ordered locus">RSPO_m01045</name>
</gene>
<dbReference type="EMBL" id="CP002820">
    <property type="protein sequence ID" value="AEG71682.1"/>
    <property type="molecule type" value="Genomic_DNA"/>
</dbReference>
<evidence type="ECO:0000313" key="2">
    <source>
        <dbReference type="EMBL" id="AEG71682.1"/>
    </source>
</evidence>
<dbReference type="AlphaFoldDB" id="F6G993"/>
<dbReference type="KEGG" id="rsn:RSPO_m01045"/>
<evidence type="ECO:0000313" key="3">
    <source>
        <dbReference type="Proteomes" id="UP000007953"/>
    </source>
</evidence>
<evidence type="ECO:0000256" key="1">
    <source>
        <dbReference type="SAM" id="MobiDB-lite"/>
    </source>
</evidence>